<dbReference type="RefSeq" id="WP_091214037.1">
    <property type="nucleotide sequence ID" value="NZ_FNHE01000002.1"/>
</dbReference>
<organism evidence="6 7">
    <name type="scientific">Geodermatophilus siccatus</name>
    <dbReference type="NCBI Taxonomy" id="1137991"/>
    <lineage>
        <taxon>Bacteria</taxon>
        <taxon>Bacillati</taxon>
        <taxon>Actinomycetota</taxon>
        <taxon>Actinomycetes</taxon>
        <taxon>Geodermatophilales</taxon>
        <taxon>Geodermatophilaceae</taxon>
        <taxon>Geodermatophilus</taxon>
    </lineage>
</organism>
<dbReference type="AlphaFoldDB" id="A0A1G9MSR6"/>
<dbReference type="PIRSF" id="PIRSF001365">
    <property type="entry name" value="DHDPS"/>
    <property type="match status" value="1"/>
</dbReference>
<evidence type="ECO:0000313" key="7">
    <source>
        <dbReference type="Proteomes" id="UP000198680"/>
    </source>
</evidence>
<keyword evidence="2" id="KW-0704">Schiff base</keyword>
<sequence>MTTTDLTGILVALVTPFTADGSEIDAVALDTHVDRLIREGAHGLVPGGSTGEFTTLTLDERKQLTELVVKAAGGRVPVVAGTGALSTRDAVELAAHAAQAGASALMVVPPFYDAVELSTFKELLREVHAASQLPIMFYNIPSASGLSLSPAEIASLAEVEGVRYLKDTSGDAVGLTELLQLHADRITAFNGWDTLTFYGLAAGAKGSVWGATNVIPELSRQLWDALAADGDLVRGRELWAKIYPICRLLEAHNYAAAVKTGMQLRGYATGPVRKPFALLDGEARAEFARLLRAAGVEVVD</sequence>
<dbReference type="GO" id="GO:0008747">
    <property type="term" value="F:N-acetylneuraminate lyase activity"/>
    <property type="evidence" value="ECO:0007669"/>
    <property type="project" value="TreeGrafter"/>
</dbReference>
<dbReference type="SMART" id="SM01130">
    <property type="entry name" value="DHDPS"/>
    <property type="match status" value="1"/>
</dbReference>
<dbReference type="CDD" id="cd00408">
    <property type="entry name" value="DHDPS-like"/>
    <property type="match status" value="1"/>
</dbReference>
<reference evidence="7" key="1">
    <citation type="submission" date="2016-10" db="EMBL/GenBank/DDBJ databases">
        <authorList>
            <person name="Varghese N."/>
            <person name="Submissions S."/>
        </authorList>
    </citation>
    <scope>NUCLEOTIDE SEQUENCE [LARGE SCALE GENOMIC DNA]</scope>
    <source>
        <strain evidence="7">DSM 45419</strain>
    </source>
</reference>
<dbReference type="Proteomes" id="UP000198680">
    <property type="component" value="Unassembled WGS sequence"/>
</dbReference>
<evidence type="ECO:0000256" key="2">
    <source>
        <dbReference type="ARBA" id="ARBA00023270"/>
    </source>
</evidence>
<dbReference type="PANTHER" id="PTHR42849:SF1">
    <property type="entry name" value="N-ACETYLNEURAMINATE LYASE"/>
    <property type="match status" value="1"/>
</dbReference>
<evidence type="ECO:0000256" key="3">
    <source>
        <dbReference type="PIRNR" id="PIRNR001365"/>
    </source>
</evidence>
<dbReference type="PRINTS" id="PR00146">
    <property type="entry name" value="DHPICSNTHASE"/>
</dbReference>
<keyword evidence="1 3" id="KW-0456">Lyase</keyword>
<dbReference type="GO" id="GO:0005829">
    <property type="term" value="C:cytosol"/>
    <property type="evidence" value="ECO:0007669"/>
    <property type="project" value="TreeGrafter"/>
</dbReference>
<feature type="active site" description="Proton donor/acceptor" evidence="4">
    <location>
        <position position="138"/>
    </location>
</feature>
<keyword evidence="7" id="KW-1185">Reference proteome</keyword>
<dbReference type="InterPro" id="IPR002220">
    <property type="entry name" value="DapA-like"/>
</dbReference>
<comment type="similarity">
    <text evidence="3">Belongs to the DapA family.</text>
</comment>
<name>A0A1G9MSR6_9ACTN</name>
<dbReference type="OrthoDB" id="9778880at2"/>
<dbReference type="Gene3D" id="3.20.20.70">
    <property type="entry name" value="Aldolase class I"/>
    <property type="match status" value="1"/>
</dbReference>
<feature type="binding site" evidence="5">
    <location>
        <position position="50"/>
    </location>
    <ligand>
        <name>pyruvate</name>
        <dbReference type="ChEBI" id="CHEBI:15361"/>
    </ligand>
</feature>
<protein>
    <submittedName>
        <fullName evidence="6">4-hydroxy-tetrahydrodipicolinate synthase</fullName>
    </submittedName>
</protein>
<dbReference type="InterPro" id="IPR020624">
    <property type="entry name" value="Schiff_base-form_aldolases_CS"/>
</dbReference>
<dbReference type="STRING" id="1137991.SAMN05660642_00752"/>
<dbReference type="EMBL" id="FNHE01000002">
    <property type="protein sequence ID" value="SDL76957.1"/>
    <property type="molecule type" value="Genomic_DNA"/>
</dbReference>
<dbReference type="PROSITE" id="PS00665">
    <property type="entry name" value="DHDPS_1"/>
    <property type="match status" value="1"/>
</dbReference>
<evidence type="ECO:0000256" key="4">
    <source>
        <dbReference type="PIRSR" id="PIRSR001365-1"/>
    </source>
</evidence>
<dbReference type="SUPFAM" id="SSF51569">
    <property type="entry name" value="Aldolase"/>
    <property type="match status" value="1"/>
</dbReference>
<evidence type="ECO:0000313" key="6">
    <source>
        <dbReference type="EMBL" id="SDL76957.1"/>
    </source>
</evidence>
<accession>A0A1G9MSR6</accession>
<dbReference type="Pfam" id="PF00701">
    <property type="entry name" value="DHDPS"/>
    <property type="match status" value="1"/>
</dbReference>
<evidence type="ECO:0000256" key="1">
    <source>
        <dbReference type="ARBA" id="ARBA00023239"/>
    </source>
</evidence>
<gene>
    <name evidence="6" type="ORF">SAMN05660642_00752</name>
</gene>
<dbReference type="GO" id="GO:0019262">
    <property type="term" value="P:N-acetylneuraminate catabolic process"/>
    <property type="evidence" value="ECO:0007669"/>
    <property type="project" value="TreeGrafter"/>
</dbReference>
<proteinExistence type="inferred from homology"/>
<feature type="active site" description="Schiff-base intermediate with substrate" evidence="4">
    <location>
        <position position="166"/>
    </location>
</feature>
<feature type="binding site" evidence="5">
    <location>
        <position position="208"/>
    </location>
    <ligand>
        <name>pyruvate</name>
        <dbReference type="ChEBI" id="CHEBI:15361"/>
    </ligand>
</feature>
<evidence type="ECO:0000256" key="5">
    <source>
        <dbReference type="PIRSR" id="PIRSR001365-2"/>
    </source>
</evidence>
<dbReference type="PANTHER" id="PTHR42849">
    <property type="entry name" value="N-ACETYLNEURAMINATE LYASE"/>
    <property type="match status" value="1"/>
</dbReference>
<dbReference type="InterPro" id="IPR013785">
    <property type="entry name" value="Aldolase_TIM"/>
</dbReference>